<dbReference type="GO" id="GO:0004803">
    <property type="term" value="F:transposase activity"/>
    <property type="evidence" value="ECO:0007669"/>
    <property type="project" value="UniProtKB-UniRule"/>
</dbReference>
<comment type="similarity">
    <text evidence="2 6">Belongs to the transposase mutator family.</text>
</comment>
<name>A0A150K946_HEYCO</name>
<evidence type="ECO:0000256" key="3">
    <source>
        <dbReference type="ARBA" id="ARBA00022578"/>
    </source>
</evidence>
<keyword evidence="4 6" id="KW-0238">DNA-binding</keyword>
<dbReference type="PANTHER" id="PTHR33217">
    <property type="entry name" value="TRANSPOSASE FOR INSERTION SEQUENCE ELEMENT IS1081"/>
    <property type="match status" value="1"/>
</dbReference>
<dbReference type="AlphaFoldDB" id="A0A150K946"/>
<reference evidence="8" key="1">
    <citation type="submission" date="2016-01" db="EMBL/GenBank/DDBJ databases">
        <authorList>
            <person name="Mitreva M."/>
            <person name="Pepin K.H."/>
            <person name="Mihindukulasuriya K.A."/>
            <person name="Fulton R."/>
            <person name="Fronick C."/>
            <person name="O'Laughlin M."/>
            <person name="Miner T."/>
            <person name="Herter B."/>
            <person name="Rosa B.A."/>
            <person name="Cordes M."/>
            <person name="Tomlinson C."/>
            <person name="Wollam A."/>
            <person name="Palsikar V.B."/>
            <person name="Mardis E.R."/>
            <person name="Wilson R.K."/>
        </authorList>
    </citation>
    <scope>NUCLEOTIDE SEQUENCE [LARGE SCALE GENOMIC DNA]</scope>
    <source>
        <strain evidence="8">GED7749B</strain>
    </source>
</reference>
<keyword evidence="6" id="KW-0814">Transposable element</keyword>
<dbReference type="Pfam" id="PF00872">
    <property type="entry name" value="Transposase_mut"/>
    <property type="match status" value="1"/>
</dbReference>
<evidence type="ECO:0000313" key="8">
    <source>
        <dbReference type="Proteomes" id="UP000070376"/>
    </source>
</evidence>
<accession>A0A150K946</accession>
<keyword evidence="3 6" id="KW-0815">Transposition</keyword>
<comment type="caution">
    <text evidence="7">The sequence shown here is derived from an EMBL/GenBank/DDBJ whole genome shotgun (WGS) entry which is preliminary data.</text>
</comment>
<proteinExistence type="inferred from homology"/>
<keyword evidence="5 6" id="KW-0233">DNA recombination</keyword>
<dbReference type="EMBL" id="LRPN01000045">
    <property type="protein sequence ID" value="KWZ83111.1"/>
    <property type="molecule type" value="Genomic_DNA"/>
</dbReference>
<dbReference type="GO" id="GO:0003677">
    <property type="term" value="F:DNA binding"/>
    <property type="evidence" value="ECO:0007669"/>
    <property type="project" value="UniProtKB-UniRule"/>
</dbReference>
<evidence type="ECO:0000256" key="5">
    <source>
        <dbReference type="ARBA" id="ARBA00023172"/>
    </source>
</evidence>
<evidence type="ECO:0000256" key="4">
    <source>
        <dbReference type="ARBA" id="ARBA00023125"/>
    </source>
</evidence>
<dbReference type="NCBIfam" id="NF033543">
    <property type="entry name" value="transpos_IS256"/>
    <property type="match status" value="1"/>
</dbReference>
<protein>
    <recommendedName>
        <fullName evidence="6">Mutator family transposase</fullName>
    </recommendedName>
</protein>
<organism evidence="7 8">
    <name type="scientific">Heyndrickxia coagulans</name>
    <name type="common">Weizmannia coagulans</name>
    <dbReference type="NCBI Taxonomy" id="1398"/>
    <lineage>
        <taxon>Bacteria</taxon>
        <taxon>Bacillati</taxon>
        <taxon>Bacillota</taxon>
        <taxon>Bacilli</taxon>
        <taxon>Bacillales</taxon>
        <taxon>Bacillaceae</taxon>
        <taxon>Heyndrickxia</taxon>
    </lineage>
</organism>
<gene>
    <name evidence="7" type="ORF">HMPREF3213_01380</name>
</gene>
<dbReference type="Proteomes" id="UP000070376">
    <property type="component" value="Unassembled WGS sequence"/>
</dbReference>
<dbReference type="InterPro" id="IPR001207">
    <property type="entry name" value="Transposase_mutator"/>
</dbReference>
<comment type="function">
    <text evidence="1 6">Required for the transposition of the insertion element.</text>
</comment>
<evidence type="ECO:0000313" key="7">
    <source>
        <dbReference type="EMBL" id="KWZ83111.1"/>
    </source>
</evidence>
<evidence type="ECO:0000256" key="6">
    <source>
        <dbReference type="RuleBase" id="RU365089"/>
    </source>
</evidence>
<sequence>MAQLQITLDEQLLHQLFLGDSKESGINALLEAILNQVLEAQASEQLKAEKYERNEARIDYRNGSYPRQLKTRVGKLSLYVPRLRNGHFSTDLFQRYQRSEQALVLSLMEMVINGVSTRRVSQITEELCGSDFSKSTVSNLCGQLDPVVTGWNNRPLEGSYPFLFVDAIYTKVRENGRVRSRGVLISYGVNEKGYRSILGLKVDDSESTEAWKNYFDWLKSRGLKGVDVIVSDDHGGLVSAVQKAFQGATWQRCQAHFLRNVHDRLPKHLESEGTEQVKAILHAPDIETAHTLLQSFLNTYQDKAPKVTEMVEEAFDDVTAALSLPEPYRRRLRTTNGMERLNEEFRRREQVIRIFPNRDSVIRLMGSVLMEKDEKWAEGRRYLKMEDYFEWKAKQPKSSDQSNKATDIYSG</sequence>
<evidence type="ECO:0000256" key="1">
    <source>
        <dbReference type="ARBA" id="ARBA00002190"/>
    </source>
</evidence>
<dbReference type="PANTHER" id="PTHR33217:SF7">
    <property type="entry name" value="TRANSPOSASE FOR INSERTION SEQUENCE ELEMENT IS1081"/>
    <property type="match status" value="1"/>
</dbReference>
<dbReference type="RefSeq" id="WP_026684065.1">
    <property type="nucleotide sequence ID" value="NZ_CP017888.1"/>
</dbReference>
<evidence type="ECO:0000256" key="2">
    <source>
        <dbReference type="ARBA" id="ARBA00010961"/>
    </source>
</evidence>
<dbReference type="GO" id="GO:0006313">
    <property type="term" value="P:DNA transposition"/>
    <property type="evidence" value="ECO:0007669"/>
    <property type="project" value="UniProtKB-UniRule"/>
</dbReference>
<dbReference type="PATRIC" id="fig|1398.22.peg.1392"/>